<keyword evidence="3" id="KW-1185">Reference proteome</keyword>
<dbReference type="EMBL" id="CM000841">
    <property type="protein sequence ID" value="KRH46898.1"/>
    <property type="molecule type" value="Genomic_DNA"/>
</dbReference>
<evidence type="ECO:0000313" key="3">
    <source>
        <dbReference type="Proteomes" id="UP000008827"/>
    </source>
</evidence>
<name>A0A0R0J185_SOYBN</name>
<dbReference type="Proteomes" id="UP000008827">
    <property type="component" value="Chromosome 8"/>
</dbReference>
<sequence length="61" mass="6730">MSICSCLRQGSLVMCSSPRRSIFTLLMLWGSELDKHKPSCILHRILMPRLGSAGALALMVL</sequence>
<dbReference type="EnsemblPlants" id="KRH46898">
    <property type="protein sequence ID" value="KRH46898"/>
    <property type="gene ID" value="GLYMA_08G363000"/>
</dbReference>
<gene>
    <name evidence="1" type="ORF">GLYMA_08G363000</name>
</gene>
<evidence type="ECO:0000313" key="2">
    <source>
        <dbReference type="EnsemblPlants" id="KRH46898"/>
    </source>
</evidence>
<accession>A0A0R0J185</accession>
<reference evidence="2" key="2">
    <citation type="submission" date="2018-02" db="UniProtKB">
        <authorList>
            <consortium name="EnsemblPlants"/>
        </authorList>
    </citation>
    <scope>IDENTIFICATION</scope>
    <source>
        <strain evidence="2">Williams 82</strain>
    </source>
</reference>
<dbReference type="Gramene" id="KRH46898">
    <property type="protein sequence ID" value="KRH46898"/>
    <property type="gene ID" value="GLYMA_08G363000"/>
</dbReference>
<protein>
    <submittedName>
        <fullName evidence="1 2">Uncharacterized protein</fullName>
    </submittedName>
</protein>
<reference evidence="1" key="3">
    <citation type="submission" date="2018-07" db="EMBL/GenBank/DDBJ databases">
        <title>WGS assembly of Glycine max.</title>
        <authorList>
            <person name="Schmutz J."/>
            <person name="Cannon S."/>
            <person name="Schlueter J."/>
            <person name="Ma J."/>
            <person name="Mitros T."/>
            <person name="Nelson W."/>
            <person name="Hyten D."/>
            <person name="Song Q."/>
            <person name="Thelen J."/>
            <person name="Cheng J."/>
            <person name="Xu D."/>
            <person name="Hellsten U."/>
            <person name="May G."/>
            <person name="Yu Y."/>
            <person name="Sakurai T."/>
            <person name="Umezawa T."/>
            <person name="Bhattacharyya M."/>
            <person name="Sandhu D."/>
            <person name="Valliyodan B."/>
            <person name="Lindquist E."/>
            <person name="Peto M."/>
            <person name="Grant D."/>
            <person name="Shu S."/>
            <person name="Goodstein D."/>
            <person name="Barry K."/>
            <person name="Futrell-Griggs M."/>
            <person name="Abernathy B."/>
            <person name="Du J."/>
            <person name="Tian Z."/>
            <person name="Zhu L."/>
            <person name="Gill N."/>
            <person name="Joshi T."/>
            <person name="Libault M."/>
            <person name="Sethuraman A."/>
            <person name="Zhang X."/>
            <person name="Shinozaki K."/>
            <person name="Nguyen H."/>
            <person name="Wing R."/>
            <person name="Cregan P."/>
            <person name="Specht J."/>
            <person name="Grimwood J."/>
            <person name="Rokhsar D."/>
            <person name="Stacey G."/>
            <person name="Shoemaker R."/>
            <person name="Jackson S."/>
        </authorList>
    </citation>
    <scope>NUCLEOTIDE SEQUENCE</scope>
    <source>
        <tissue evidence="1">Callus</tissue>
    </source>
</reference>
<reference evidence="1 2" key="1">
    <citation type="journal article" date="2010" name="Nature">
        <title>Genome sequence of the palaeopolyploid soybean.</title>
        <authorList>
            <person name="Schmutz J."/>
            <person name="Cannon S.B."/>
            <person name="Schlueter J."/>
            <person name="Ma J."/>
            <person name="Mitros T."/>
            <person name="Nelson W."/>
            <person name="Hyten D.L."/>
            <person name="Song Q."/>
            <person name="Thelen J.J."/>
            <person name="Cheng J."/>
            <person name="Xu D."/>
            <person name="Hellsten U."/>
            <person name="May G.D."/>
            <person name="Yu Y."/>
            <person name="Sakurai T."/>
            <person name="Umezawa T."/>
            <person name="Bhattacharyya M.K."/>
            <person name="Sandhu D."/>
            <person name="Valliyodan B."/>
            <person name="Lindquist E."/>
            <person name="Peto M."/>
            <person name="Grant D."/>
            <person name="Shu S."/>
            <person name="Goodstein D."/>
            <person name="Barry K."/>
            <person name="Futrell-Griggs M."/>
            <person name="Abernathy B."/>
            <person name="Du J."/>
            <person name="Tian Z."/>
            <person name="Zhu L."/>
            <person name="Gill N."/>
            <person name="Joshi T."/>
            <person name="Libault M."/>
            <person name="Sethuraman A."/>
            <person name="Zhang X.-C."/>
            <person name="Shinozaki K."/>
            <person name="Nguyen H.T."/>
            <person name="Wing R.A."/>
            <person name="Cregan P."/>
            <person name="Specht J."/>
            <person name="Grimwood J."/>
            <person name="Rokhsar D."/>
            <person name="Stacey G."/>
            <person name="Shoemaker R.C."/>
            <person name="Jackson S.A."/>
        </authorList>
    </citation>
    <scope>NUCLEOTIDE SEQUENCE</scope>
    <source>
        <strain evidence="2">cv. Williams 82</strain>
        <tissue evidence="1">Callus</tissue>
    </source>
</reference>
<proteinExistence type="predicted"/>
<organism evidence="1">
    <name type="scientific">Glycine max</name>
    <name type="common">Soybean</name>
    <name type="synonym">Glycine hispida</name>
    <dbReference type="NCBI Taxonomy" id="3847"/>
    <lineage>
        <taxon>Eukaryota</taxon>
        <taxon>Viridiplantae</taxon>
        <taxon>Streptophyta</taxon>
        <taxon>Embryophyta</taxon>
        <taxon>Tracheophyta</taxon>
        <taxon>Spermatophyta</taxon>
        <taxon>Magnoliopsida</taxon>
        <taxon>eudicotyledons</taxon>
        <taxon>Gunneridae</taxon>
        <taxon>Pentapetalae</taxon>
        <taxon>rosids</taxon>
        <taxon>fabids</taxon>
        <taxon>Fabales</taxon>
        <taxon>Fabaceae</taxon>
        <taxon>Papilionoideae</taxon>
        <taxon>50 kb inversion clade</taxon>
        <taxon>NPAAA clade</taxon>
        <taxon>indigoferoid/millettioid clade</taxon>
        <taxon>Phaseoleae</taxon>
        <taxon>Glycine</taxon>
        <taxon>Glycine subgen. Soja</taxon>
    </lineage>
</organism>
<dbReference type="AlphaFoldDB" id="A0A0R0J185"/>
<evidence type="ECO:0000313" key="1">
    <source>
        <dbReference type="EMBL" id="KRH46898.1"/>
    </source>
</evidence>
<dbReference type="InParanoid" id="A0A0R0J185"/>